<evidence type="ECO:0000313" key="12">
    <source>
        <dbReference type="Proteomes" id="UP001151088"/>
    </source>
</evidence>
<dbReference type="PANTHER" id="PTHR43386:SF1">
    <property type="entry name" value="D,D-DIPEPTIDE TRANSPORT SYSTEM PERMEASE PROTEIN DDPC-RELATED"/>
    <property type="match status" value="1"/>
</dbReference>
<comment type="similarity">
    <text evidence="9">Belongs to the binding-protein-dependent transport system permease family.</text>
</comment>
<evidence type="ECO:0000256" key="1">
    <source>
        <dbReference type="ARBA" id="ARBA00004651"/>
    </source>
</evidence>
<dbReference type="GO" id="GO:0005886">
    <property type="term" value="C:plasma membrane"/>
    <property type="evidence" value="ECO:0007669"/>
    <property type="project" value="UniProtKB-SubCell"/>
</dbReference>
<dbReference type="GO" id="GO:0055085">
    <property type="term" value="P:transmembrane transport"/>
    <property type="evidence" value="ECO:0007669"/>
    <property type="project" value="InterPro"/>
</dbReference>
<evidence type="ECO:0000256" key="3">
    <source>
        <dbReference type="ARBA" id="ARBA00022475"/>
    </source>
</evidence>
<dbReference type="InterPro" id="IPR035906">
    <property type="entry name" value="MetI-like_sf"/>
</dbReference>
<evidence type="ECO:0000313" key="11">
    <source>
        <dbReference type="EMBL" id="MCS0495530.1"/>
    </source>
</evidence>
<keyword evidence="5" id="KW-0571">Peptide transport</keyword>
<evidence type="ECO:0000256" key="8">
    <source>
        <dbReference type="ARBA" id="ARBA00023136"/>
    </source>
</evidence>
<accession>A0A9X2T1W5</accession>
<keyword evidence="6" id="KW-0653">Protein transport</keyword>
<evidence type="ECO:0000256" key="7">
    <source>
        <dbReference type="ARBA" id="ARBA00022989"/>
    </source>
</evidence>
<dbReference type="GO" id="GO:0015031">
    <property type="term" value="P:protein transport"/>
    <property type="evidence" value="ECO:0007669"/>
    <property type="project" value="UniProtKB-KW"/>
</dbReference>
<evidence type="ECO:0000256" key="4">
    <source>
        <dbReference type="ARBA" id="ARBA00022692"/>
    </source>
</evidence>
<protein>
    <submittedName>
        <fullName evidence="11">ABC transporter permease</fullName>
    </submittedName>
</protein>
<evidence type="ECO:0000259" key="10">
    <source>
        <dbReference type="PROSITE" id="PS50928"/>
    </source>
</evidence>
<dbReference type="AlphaFoldDB" id="A0A9X2T1W5"/>
<dbReference type="InterPro" id="IPR050366">
    <property type="entry name" value="BP-dependent_transpt_permease"/>
</dbReference>
<keyword evidence="3" id="KW-1003">Cell membrane</keyword>
<feature type="transmembrane region" description="Helical" evidence="9">
    <location>
        <begin position="75"/>
        <end position="101"/>
    </location>
</feature>
<evidence type="ECO:0000256" key="2">
    <source>
        <dbReference type="ARBA" id="ARBA00022448"/>
    </source>
</evidence>
<feature type="transmembrane region" description="Helical" evidence="9">
    <location>
        <begin position="239"/>
        <end position="260"/>
    </location>
</feature>
<dbReference type="GO" id="GO:0015833">
    <property type="term" value="P:peptide transport"/>
    <property type="evidence" value="ECO:0007669"/>
    <property type="project" value="UniProtKB-KW"/>
</dbReference>
<dbReference type="Proteomes" id="UP001151088">
    <property type="component" value="Unassembled WGS sequence"/>
</dbReference>
<name>A0A9X2T1W5_9HYPH</name>
<evidence type="ECO:0000256" key="5">
    <source>
        <dbReference type="ARBA" id="ARBA00022856"/>
    </source>
</evidence>
<sequence length="274" mass="28917">MYPALRRMFTNPVGIVSGAVVLLLALAAVAGPTLYPVDPFALSVEVNAAPSWLHPLGTDDLGRDVLAGMIEGAKISLFVGISAALATTVIGVLVGAVAGYVGGRVDAALMRLSEFFQVMPTFILAVLIVSLIGPGLTRVIIVIAVLSWPQTARVARGEIMRVSQLDYVDAARCMGIPGWRILYGEVIPNAIAPALALASLIMAQAILLEASLSFLGLASPDIISWGRILSVAQQYLFTAWWLSVFSGMAIFITVLAFNLLGDALADALNPRHAH</sequence>
<keyword evidence="8 9" id="KW-0472">Membrane</keyword>
<dbReference type="Pfam" id="PF00528">
    <property type="entry name" value="BPD_transp_1"/>
    <property type="match status" value="1"/>
</dbReference>
<dbReference type="EMBL" id="JANTHZ010000003">
    <property type="protein sequence ID" value="MCS0495530.1"/>
    <property type="molecule type" value="Genomic_DNA"/>
</dbReference>
<keyword evidence="4 9" id="KW-0812">Transmembrane</keyword>
<evidence type="ECO:0000256" key="6">
    <source>
        <dbReference type="ARBA" id="ARBA00022927"/>
    </source>
</evidence>
<feature type="transmembrane region" description="Helical" evidence="9">
    <location>
        <begin position="122"/>
        <end position="148"/>
    </location>
</feature>
<evidence type="ECO:0000256" key="9">
    <source>
        <dbReference type="RuleBase" id="RU363032"/>
    </source>
</evidence>
<dbReference type="Gene3D" id="1.10.3720.10">
    <property type="entry name" value="MetI-like"/>
    <property type="match status" value="1"/>
</dbReference>
<dbReference type="InterPro" id="IPR025966">
    <property type="entry name" value="OppC_N"/>
</dbReference>
<reference evidence="11" key="1">
    <citation type="submission" date="2022-08" db="EMBL/GenBank/DDBJ databases">
        <authorList>
            <person name="Li F."/>
        </authorList>
    </citation>
    <scope>NUCLEOTIDE SEQUENCE</scope>
    <source>
        <strain evidence="11">MQZ15Z-1</strain>
    </source>
</reference>
<comment type="subcellular location">
    <subcellularLocation>
        <location evidence="1 9">Cell membrane</location>
        <topology evidence="1 9">Multi-pass membrane protein</topology>
    </subcellularLocation>
</comment>
<dbReference type="SUPFAM" id="SSF161098">
    <property type="entry name" value="MetI-like"/>
    <property type="match status" value="1"/>
</dbReference>
<dbReference type="Pfam" id="PF12911">
    <property type="entry name" value="OppC_N"/>
    <property type="match status" value="1"/>
</dbReference>
<dbReference type="RefSeq" id="WP_258732648.1">
    <property type="nucleotide sequence ID" value="NZ_JANTHZ010000003.1"/>
</dbReference>
<proteinExistence type="inferred from homology"/>
<feature type="transmembrane region" description="Helical" evidence="9">
    <location>
        <begin position="190"/>
        <end position="218"/>
    </location>
</feature>
<keyword evidence="12" id="KW-1185">Reference proteome</keyword>
<dbReference type="CDD" id="cd06261">
    <property type="entry name" value="TM_PBP2"/>
    <property type="match status" value="1"/>
</dbReference>
<dbReference type="PANTHER" id="PTHR43386">
    <property type="entry name" value="OLIGOPEPTIDE TRANSPORT SYSTEM PERMEASE PROTEIN APPC"/>
    <property type="match status" value="1"/>
</dbReference>
<gene>
    <name evidence="11" type="ORF">NVS89_10510</name>
</gene>
<dbReference type="InterPro" id="IPR000515">
    <property type="entry name" value="MetI-like"/>
</dbReference>
<keyword evidence="2 9" id="KW-0813">Transport</keyword>
<comment type="caution">
    <text evidence="11">The sequence shown here is derived from an EMBL/GenBank/DDBJ whole genome shotgun (WGS) entry which is preliminary data.</text>
</comment>
<dbReference type="PROSITE" id="PS50928">
    <property type="entry name" value="ABC_TM1"/>
    <property type="match status" value="1"/>
</dbReference>
<organism evidence="11 12">
    <name type="scientific">Ancylobacter mangrovi</name>
    <dbReference type="NCBI Taxonomy" id="2972472"/>
    <lineage>
        <taxon>Bacteria</taxon>
        <taxon>Pseudomonadati</taxon>
        <taxon>Pseudomonadota</taxon>
        <taxon>Alphaproteobacteria</taxon>
        <taxon>Hyphomicrobiales</taxon>
        <taxon>Xanthobacteraceae</taxon>
        <taxon>Ancylobacter</taxon>
    </lineage>
</organism>
<feature type="domain" description="ABC transmembrane type-1" evidence="10">
    <location>
        <begin position="73"/>
        <end position="261"/>
    </location>
</feature>
<keyword evidence="7 9" id="KW-1133">Transmembrane helix</keyword>